<sequence length="771" mass="84030">MTPHGDLSDQDNPTHDPAPARSQHDPPGHDDHTTTATEKSRPDTEWTLSTTETDDDYAPTFLGNGYFGGRIPAAGTGYATTPIETQAHLAGFFAQDGPIEKYANLPTWSTLAFSDESGTYGRLPQAARAGEQDDREQGAVSNYRQTLDLRAGLLTTQATWTSPAGRRTDLTYQVLVHQARHRVAAVQLTFTPHWSGGARVFGIFDGTSARLTERSSKGYDGTAAESYETVTTLGTHITAALASRLELPTGVAAHVAEFETDQVQSVGVQATFDVQAGSTYTVTKYVGVADSQDSADPLSAARAAAADAADTGYGELVAEHEAAWADLWRADIEVLGDPVLQLQVRASMFYLLESTRAGVNWSLSPCGLSGDGYNGHVFWDTETWMYPALLAQHPDIAVGVNTYRQQRLAAAQEYATRTGFAGARFPWESALHGDEQTPPGFEMGDLEHHITADVALAHWQYYLATGDRGWLAEKAWPVLKGAAEFWVSSAVPHDEGGYDIKQVMGPDEYHFPVDNSVYTNVAAAETLRIATRAAKVVGVAADPEWDRVADGLRVPYDDDLGIHPQYDGYDGDTVKQADVVMLQYPWEHPMPAEVARNDLDYYVPRTDPDGPSMTDSIHSIAHAALGTPWSAAYRFMRRSVDPFIRGPFNQFAEQRHGGAFTFTTGQGGFLQVFLYGFSGMRWRADRLRLDPTLPPQLDGLTLRRMVWQGREFDVAIGPEDTTITLTGGLPTTVEIAGATHPLRQGAPLILPTRRPDLLPSSELAGNASRRA</sequence>
<organism evidence="12 13">
    <name type="scientific">Streptomyces ferrugineus</name>
    <dbReference type="NCBI Taxonomy" id="1413221"/>
    <lineage>
        <taxon>Bacteria</taxon>
        <taxon>Bacillati</taxon>
        <taxon>Actinomycetota</taxon>
        <taxon>Actinomycetes</taxon>
        <taxon>Kitasatosporales</taxon>
        <taxon>Streptomycetaceae</taxon>
        <taxon>Streptomyces</taxon>
    </lineage>
</organism>
<dbReference type="Pfam" id="PF03633">
    <property type="entry name" value="Glyco_hydro_65C"/>
    <property type="match status" value="1"/>
</dbReference>
<evidence type="ECO:0000259" key="11">
    <source>
        <dbReference type="Pfam" id="PF03636"/>
    </source>
</evidence>
<dbReference type="AlphaFoldDB" id="A0A7M2SXG2"/>
<dbReference type="InterPro" id="IPR005195">
    <property type="entry name" value="Glyco_hydro_65_M"/>
</dbReference>
<dbReference type="InterPro" id="IPR017045">
    <property type="entry name" value="Malt_Pase/Glycosyl_Hdrlase"/>
</dbReference>
<evidence type="ECO:0000256" key="4">
    <source>
        <dbReference type="ARBA" id="ARBA00022801"/>
    </source>
</evidence>
<evidence type="ECO:0000256" key="7">
    <source>
        <dbReference type="PIRSR" id="PIRSR036289-51"/>
    </source>
</evidence>
<reference evidence="12 13" key="1">
    <citation type="submission" date="2020-10" db="EMBL/GenBank/DDBJ databases">
        <title>Streptomyces ferrugineus complate genome analysis.</title>
        <authorList>
            <person name="Anwar N."/>
        </authorList>
    </citation>
    <scope>NUCLEOTIDE SEQUENCE [LARGE SCALE GENOMIC DNA]</scope>
    <source>
        <strain evidence="12 13">CCTCC AA2014009</strain>
    </source>
</reference>
<dbReference type="SUPFAM" id="SSF48208">
    <property type="entry name" value="Six-hairpin glycosidases"/>
    <property type="match status" value="1"/>
</dbReference>
<dbReference type="InterPro" id="IPR005194">
    <property type="entry name" value="Glyco_hydro_65_C"/>
</dbReference>
<dbReference type="PIRSF" id="PIRSF036289">
    <property type="entry name" value="Glycosyl_hydrolase_malt_phosph"/>
    <property type="match status" value="1"/>
</dbReference>
<keyword evidence="4 12" id="KW-0378">Hydrolase</keyword>
<feature type="domain" description="Glycoside hydrolase family 65 N-terminal" evidence="11">
    <location>
        <begin position="61"/>
        <end position="291"/>
    </location>
</feature>
<feature type="domain" description="Glycoside hydrolase family 65 central catalytic" evidence="9">
    <location>
        <begin position="349"/>
        <end position="569"/>
    </location>
</feature>
<feature type="binding site" evidence="7">
    <location>
        <begin position="575"/>
        <end position="576"/>
    </location>
    <ligand>
        <name>substrate</name>
    </ligand>
</feature>
<dbReference type="SUPFAM" id="SSF74650">
    <property type="entry name" value="Galactose mutarotase-like"/>
    <property type="match status" value="1"/>
</dbReference>
<feature type="compositionally biased region" description="Basic and acidic residues" evidence="8">
    <location>
        <begin position="22"/>
        <end position="44"/>
    </location>
</feature>
<dbReference type="GO" id="GO:0005993">
    <property type="term" value="P:trehalose catabolic process"/>
    <property type="evidence" value="ECO:0007669"/>
    <property type="project" value="TreeGrafter"/>
</dbReference>
<keyword evidence="3" id="KW-0808">Transferase</keyword>
<dbReference type="Pfam" id="PF03632">
    <property type="entry name" value="Glyco_hydro_65m"/>
    <property type="match status" value="2"/>
</dbReference>
<dbReference type="Pfam" id="PF03636">
    <property type="entry name" value="Glyco_hydro_65N"/>
    <property type="match status" value="1"/>
</dbReference>
<keyword evidence="2" id="KW-0328">Glycosyltransferase</keyword>
<dbReference type="Gene3D" id="1.50.10.10">
    <property type="match status" value="1"/>
</dbReference>
<evidence type="ECO:0000256" key="1">
    <source>
        <dbReference type="ARBA" id="ARBA00006768"/>
    </source>
</evidence>
<evidence type="ECO:0000256" key="6">
    <source>
        <dbReference type="PIRSR" id="PIRSR036289-50"/>
    </source>
</evidence>
<accession>A0A7M2SXG2</accession>
<dbReference type="Gene3D" id="2.70.98.40">
    <property type="entry name" value="Glycoside hydrolase, family 65, N-terminal domain"/>
    <property type="match status" value="1"/>
</dbReference>
<dbReference type="InterPro" id="IPR005196">
    <property type="entry name" value="Glyco_hydro_65_N"/>
</dbReference>
<comment type="similarity">
    <text evidence="1">Belongs to the glycosyl hydrolase 65 family.</text>
</comment>
<keyword evidence="13" id="KW-1185">Reference proteome</keyword>
<evidence type="ECO:0000256" key="2">
    <source>
        <dbReference type="ARBA" id="ARBA00022676"/>
    </source>
</evidence>
<dbReference type="Gene3D" id="2.60.420.10">
    <property type="entry name" value="Maltose phosphorylase, domain 3"/>
    <property type="match status" value="1"/>
</dbReference>
<protein>
    <submittedName>
        <fullName evidence="12">Glycoside hydrolase family 65 protein</fullName>
    </submittedName>
</protein>
<dbReference type="GO" id="GO:0140096">
    <property type="term" value="F:catalytic activity, acting on a protein"/>
    <property type="evidence" value="ECO:0007669"/>
    <property type="project" value="UniProtKB-ARBA"/>
</dbReference>
<dbReference type="PANTHER" id="PTHR11051">
    <property type="entry name" value="GLYCOSYL HYDROLASE-RELATED"/>
    <property type="match status" value="1"/>
</dbReference>
<proteinExistence type="inferred from homology"/>
<evidence type="ECO:0000259" key="9">
    <source>
        <dbReference type="Pfam" id="PF03632"/>
    </source>
</evidence>
<dbReference type="PANTHER" id="PTHR11051:SF8">
    <property type="entry name" value="PROTEIN-GLUCOSYLGALACTOSYLHYDROXYLYSINE GLUCOSIDASE"/>
    <property type="match status" value="1"/>
</dbReference>
<dbReference type="FunFam" id="1.50.10.10:FF:000023">
    <property type="entry name" value="Protein-glucosylgalactosylhydroxylysine glucosidase"/>
    <property type="match status" value="1"/>
</dbReference>
<evidence type="ECO:0000313" key="12">
    <source>
        <dbReference type="EMBL" id="QOV40874.1"/>
    </source>
</evidence>
<evidence type="ECO:0000256" key="3">
    <source>
        <dbReference type="ARBA" id="ARBA00022679"/>
    </source>
</evidence>
<dbReference type="GO" id="GO:0004555">
    <property type="term" value="F:alpha,alpha-trehalase activity"/>
    <property type="evidence" value="ECO:0007669"/>
    <property type="project" value="TreeGrafter"/>
</dbReference>
<feature type="domain" description="Glycoside hydrolase family 65 C-terminal" evidence="10">
    <location>
        <begin position="680"/>
        <end position="740"/>
    </location>
</feature>
<feature type="region of interest" description="Disordered" evidence="8">
    <location>
        <begin position="1"/>
        <end position="58"/>
    </location>
</feature>
<dbReference type="EMBL" id="CP063373">
    <property type="protein sequence ID" value="QOV40874.1"/>
    <property type="molecule type" value="Genomic_DNA"/>
</dbReference>
<gene>
    <name evidence="12" type="ORF">IM697_22300</name>
</gene>
<evidence type="ECO:0000313" key="13">
    <source>
        <dbReference type="Proteomes" id="UP000594205"/>
    </source>
</evidence>
<feature type="active site" description="Proton donor" evidence="6">
    <location>
        <position position="508"/>
    </location>
</feature>
<dbReference type="InterPro" id="IPR037018">
    <property type="entry name" value="GH65_N"/>
</dbReference>
<dbReference type="InterPro" id="IPR012341">
    <property type="entry name" value="6hp_glycosidase-like_sf"/>
</dbReference>
<feature type="binding site" evidence="7">
    <location>
        <begin position="379"/>
        <end position="380"/>
    </location>
    <ligand>
        <name>substrate</name>
    </ligand>
</feature>
<feature type="domain" description="Glycoside hydrolase family 65 central catalytic" evidence="9">
    <location>
        <begin position="573"/>
        <end position="641"/>
    </location>
</feature>
<dbReference type="InterPro" id="IPR011013">
    <property type="entry name" value="Gal_mutarotase_sf_dom"/>
</dbReference>
<keyword evidence="5" id="KW-0326">Glycosidase</keyword>
<evidence type="ECO:0000256" key="8">
    <source>
        <dbReference type="SAM" id="MobiDB-lite"/>
    </source>
</evidence>
<dbReference type="Proteomes" id="UP000594205">
    <property type="component" value="Chromosome"/>
</dbReference>
<dbReference type="KEGG" id="sfeu:IM697_22300"/>
<name>A0A7M2SXG2_9ACTN</name>
<evidence type="ECO:0000256" key="5">
    <source>
        <dbReference type="ARBA" id="ARBA00023295"/>
    </source>
</evidence>
<evidence type="ECO:0000259" key="10">
    <source>
        <dbReference type="Pfam" id="PF03633"/>
    </source>
</evidence>
<dbReference type="GO" id="GO:0016757">
    <property type="term" value="F:glycosyltransferase activity"/>
    <property type="evidence" value="ECO:0007669"/>
    <property type="project" value="UniProtKB-KW"/>
</dbReference>
<dbReference type="InterPro" id="IPR008928">
    <property type="entry name" value="6-hairpin_glycosidase_sf"/>
</dbReference>
<dbReference type="GO" id="GO:0030246">
    <property type="term" value="F:carbohydrate binding"/>
    <property type="evidence" value="ECO:0007669"/>
    <property type="project" value="InterPro"/>
</dbReference>
<dbReference type="RefSeq" id="WP_194049456.1">
    <property type="nucleotide sequence ID" value="NZ_CP063373.1"/>
</dbReference>